<dbReference type="CDD" id="cd07699">
    <property type="entry name" value="IgC1_L"/>
    <property type="match status" value="1"/>
</dbReference>
<dbReference type="Proteomes" id="UP000694547">
    <property type="component" value="Chromosome 12"/>
</dbReference>
<name>A0A8C8UBR8_PERMB</name>
<sequence>ICMKVPVHSLGILKGLERPAPYLSQPSSSPSDSASLGDSAKLTCTLSSQNSTNNIVWYQQHPDKAPKHLMRLQSDGSYSKGDGIPDRFSGSSSGPHHYLSISNTHPEDEAKYYCGSLGYVFGGGTKLTATPSVTLFPPPFEELRELKQATLLCLITDFYPGVVTVAWEADGTPITQGVVTSVPERQYSYKYRASSYLTLREEELKSISSVSCLVTHEGITVEKSLSLRVFF</sequence>
<dbReference type="SMART" id="SM00406">
    <property type="entry name" value="IGv"/>
    <property type="match status" value="1"/>
</dbReference>
<evidence type="ECO:0000313" key="5">
    <source>
        <dbReference type="Proteomes" id="UP000694547"/>
    </source>
</evidence>
<reference evidence="4" key="3">
    <citation type="submission" date="2025-09" db="UniProtKB">
        <authorList>
            <consortium name="Ensembl"/>
        </authorList>
    </citation>
    <scope>IDENTIFICATION</scope>
</reference>
<dbReference type="FunFam" id="2.60.40.10:FF:000283">
    <property type="entry name" value="Immunoglobulin kappa constant"/>
    <property type="match status" value="1"/>
</dbReference>
<dbReference type="InterPro" id="IPR003597">
    <property type="entry name" value="Ig_C1-set"/>
</dbReference>
<keyword evidence="5" id="KW-1185">Reference proteome</keyword>
<dbReference type="PROSITE" id="PS50835">
    <property type="entry name" value="IG_LIKE"/>
    <property type="match status" value="2"/>
</dbReference>
<keyword evidence="1" id="KW-1015">Disulfide bond</keyword>
<proteinExistence type="predicted"/>
<dbReference type="Pfam" id="PF07654">
    <property type="entry name" value="C1-set"/>
    <property type="match status" value="1"/>
</dbReference>
<dbReference type="SUPFAM" id="SSF48726">
    <property type="entry name" value="Immunoglobulin"/>
    <property type="match status" value="2"/>
</dbReference>
<dbReference type="Gene3D" id="2.60.40.10">
    <property type="entry name" value="Immunoglobulins"/>
    <property type="match status" value="2"/>
</dbReference>
<reference evidence="4 5" key="1">
    <citation type="submission" date="2018-10" db="EMBL/GenBank/DDBJ databases">
        <title>Improved assembly of the deer mouse Peromyscus maniculatus genome.</title>
        <authorList>
            <person name="Lassance J.-M."/>
            <person name="Hoekstra H.E."/>
        </authorList>
    </citation>
    <scope>NUCLEOTIDE SEQUENCE [LARGE SCALE GENOMIC DNA]</scope>
</reference>
<dbReference type="InterPro" id="IPR050150">
    <property type="entry name" value="IgV_Light_Chain"/>
</dbReference>
<organism evidence="4 5">
    <name type="scientific">Peromyscus maniculatus bairdii</name>
    <name type="common">Prairie deer mouse</name>
    <dbReference type="NCBI Taxonomy" id="230844"/>
    <lineage>
        <taxon>Eukaryota</taxon>
        <taxon>Metazoa</taxon>
        <taxon>Chordata</taxon>
        <taxon>Craniata</taxon>
        <taxon>Vertebrata</taxon>
        <taxon>Euteleostomi</taxon>
        <taxon>Mammalia</taxon>
        <taxon>Eutheria</taxon>
        <taxon>Euarchontoglires</taxon>
        <taxon>Glires</taxon>
        <taxon>Rodentia</taxon>
        <taxon>Myomorpha</taxon>
        <taxon>Muroidea</taxon>
        <taxon>Cricetidae</taxon>
        <taxon>Neotominae</taxon>
        <taxon>Peromyscus</taxon>
    </lineage>
</organism>
<dbReference type="InterPro" id="IPR013783">
    <property type="entry name" value="Ig-like_fold"/>
</dbReference>
<feature type="domain" description="Ig-like" evidence="3">
    <location>
        <begin position="21"/>
        <end position="114"/>
    </location>
</feature>
<dbReference type="GeneTree" id="ENSGT00940000153934"/>
<dbReference type="InterPro" id="IPR007110">
    <property type="entry name" value="Ig-like_dom"/>
</dbReference>
<dbReference type="Pfam" id="PF07686">
    <property type="entry name" value="V-set"/>
    <property type="match status" value="1"/>
</dbReference>
<dbReference type="PANTHER" id="PTHR23267">
    <property type="entry name" value="IMMUNOGLOBULIN LIGHT CHAIN"/>
    <property type="match status" value="1"/>
</dbReference>
<dbReference type="Ensembl" id="ENSPEMT00000036270.1">
    <property type="protein sequence ID" value="ENSPEMP00000029360.1"/>
    <property type="gene ID" value="ENSPEMG00000026657.1"/>
</dbReference>
<evidence type="ECO:0000256" key="2">
    <source>
        <dbReference type="ARBA" id="ARBA00023319"/>
    </source>
</evidence>
<accession>A0A8C8UBR8</accession>
<dbReference type="SMART" id="SM00407">
    <property type="entry name" value="IGc1"/>
    <property type="match status" value="1"/>
</dbReference>
<protein>
    <recommendedName>
        <fullName evidence="3">Ig-like domain-containing protein</fullName>
    </recommendedName>
</protein>
<dbReference type="InterPro" id="IPR013106">
    <property type="entry name" value="Ig_V-set"/>
</dbReference>
<keyword evidence="2" id="KW-0393">Immunoglobulin domain</keyword>
<evidence type="ECO:0000256" key="1">
    <source>
        <dbReference type="ARBA" id="ARBA00023157"/>
    </source>
</evidence>
<dbReference type="SMART" id="SM00409">
    <property type="entry name" value="IG"/>
    <property type="match status" value="2"/>
</dbReference>
<feature type="domain" description="Ig-like" evidence="3">
    <location>
        <begin position="131"/>
        <end position="226"/>
    </location>
</feature>
<reference evidence="4" key="2">
    <citation type="submission" date="2025-08" db="UniProtKB">
        <authorList>
            <consortium name="Ensembl"/>
        </authorList>
    </citation>
    <scope>IDENTIFICATION</scope>
</reference>
<dbReference type="AlphaFoldDB" id="A0A8C8UBR8"/>
<dbReference type="InterPro" id="IPR036179">
    <property type="entry name" value="Ig-like_dom_sf"/>
</dbReference>
<evidence type="ECO:0000259" key="3">
    <source>
        <dbReference type="PROSITE" id="PS50835"/>
    </source>
</evidence>
<dbReference type="InterPro" id="IPR003599">
    <property type="entry name" value="Ig_sub"/>
</dbReference>
<evidence type="ECO:0000313" key="4">
    <source>
        <dbReference type="Ensembl" id="ENSPEMP00000029360.1"/>
    </source>
</evidence>